<dbReference type="PROSITE" id="PS50208">
    <property type="entry name" value="CASPASE_P20"/>
    <property type="match status" value="1"/>
</dbReference>
<dbReference type="GO" id="GO:0004197">
    <property type="term" value="F:cysteine-type endopeptidase activity"/>
    <property type="evidence" value="ECO:0007669"/>
    <property type="project" value="InterPro"/>
</dbReference>
<dbReference type="Gene3D" id="2.60.40.10">
    <property type="entry name" value="Immunoglobulins"/>
    <property type="match status" value="2"/>
</dbReference>
<dbReference type="AlphaFoldDB" id="A0A8N7T706"/>
<dbReference type="SUPFAM" id="SSF48726">
    <property type="entry name" value="Immunoglobulin"/>
    <property type="match status" value="2"/>
</dbReference>
<dbReference type="CTD" id="571242"/>
<dbReference type="PANTHER" id="PTHR22576:SF38">
    <property type="entry name" value="MUCOSA-ASSOCIATED LYMPHOID TISSUE LYMPHOMA TRANSLOCATION PROTEIN 1-LIKE"/>
    <property type="match status" value="1"/>
</dbReference>
<dbReference type="InterPro" id="IPR036179">
    <property type="entry name" value="Ig-like_dom_sf"/>
</dbReference>
<dbReference type="InterPro" id="IPR003598">
    <property type="entry name" value="Ig_sub2"/>
</dbReference>
<accession>A0A8N7T706</accession>
<dbReference type="InterPro" id="IPR041077">
    <property type="entry name" value="MALT1_Ig"/>
</dbReference>
<evidence type="ECO:0000313" key="2">
    <source>
        <dbReference type="RefSeq" id="XP_699905.7"/>
    </source>
</evidence>
<evidence type="ECO:0000313" key="3">
    <source>
        <dbReference type="ZFIN" id="ZDB-GENE-050419-182"/>
    </source>
</evidence>
<name>A0A8N7T706_DANRE</name>
<dbReference type="GO" id="GO:0006508">
    <property type="term" value="P:proteolysis"/>
    <property type="evidence" value="ECO:0007669"/>
    <property type="project" value="InterPro"/>
</dbReference>
<dbReference type="Pfam" id="PF00656">
    <property type="entry name" value="Peptidase_C14"/>
    <property type="match status" value="1"/>
</dbReference>
<dbReference type="InterPro" id="IPR052039">
    <property type="entry name" value="Caspase-related_regulators"/>
</dbReference>
<dbReference type="SUPFAM" id="SSF52129">
    <property type="entry name" value="Caspase-like"/>
    <property type="match status" value="1"/>
</dbReference>
<dbReference type="SMART" id="SM00408">
    <property type="entry name" value="IGc2"/>
    <property type="match status" value="1"/>
</dbReference>
<dbReference type="RefSeq" id="XP_699905.7">
    <property type="nucleotide sequence ID" value="XM_694813.11"/>
</dbReference>
<dbReference type="Pfam" id="PF13927">
    <property type="entry name" value="Ig_3"/>
    <property type="match status" value="1"/>
</dbReference>
<dbReference type="KEGG" id="dre:571242"/>
<dbReference type="InterPro" id="IPR033540">
    <property type="entry name" value="MALT1_IG-like_dom_sf"/>
</dbReference>
<dbReference type="InterPro" id="IPR001309">
    <property type="entry name" value="Pept_C14_p20"/>
</dbReference>
<dbReference type="InterPro" id="IPR011600">
    <property type="entry name" value="Pept_C14_caspase"/>
</dbReference>
<dbReference type="Proteomes" id="UP000000437">
    <property type="component" value="Chromosome 18"/>
</dbReference>
<dbReference type="InterPro" id="IPR003599">
    <property type="entry name" value="Ig_sub"/>
</dbReference>
<organism evidence="1 2">
    <name type="scientific">Danio rerio</name>
    <name type="common">Zebrafish</name>
    <name type="synonym">Brachydanio rerio</name>
    <dbReference type="NCBI Taxonomy" id="7955"/>
    <lineage>
        <taxon>Eukaryota</taxon>
        <taxon>Metazoa</taxon>
        <taxon>Chordata</taxon>
        <taxon>Craniata</taxon>
        <taxon>Vertebrata</taxon>
        <taxon>Euteleostomi</taxon>
        <taxon>Actinopterygii</taxon>
        <taxon>Neopterygii</taxon>
        <taxon>Teleostei</taxon>
        <taxon>Ostariophysi</taxon>
        <taxon>Cypriniformes</taxon>
        <taxon>Danionidae</taxon>
        <taxon>Danioninae</taxon>
        <taxon>Danio</taxon>
    </lineage>
</organism>
<dbReference type="ZFIN" id="ZDB-GENE-050419-182">
    <property type="gene designation" value="malt3"/>
</dbReference>
<dbReference type="Gene3D" id="3.40.50.1460">
    <property type="match status" value="1"/>
</dbReference>
<dbReference type="InterPro" id="IPR007110">
    <property type="entry name" value="Ig-like_dom"/>
</dbReference>
<protein>
    <submittedName>
        <fullName evidence="2">Mucosa-associated lymphoid tissue lymphoma translocation protein 1</fullName>
    </submittedName>
</protein>
<dbReference type="InterPro" id="IPR013783">
    <property type="entry name" value="Ig-like_fold"/>
</dbReference>
<dbReference type="Gene3D" id="2.60.40.3360">
    <property type="match status" value="1"/>
</dbReference>
<dbReference type="AGR" id="ZFIN:ZDB-GENE-050419-182"/>
<proteinExistence type="predicted"/>
<dbReference type="PANTHER" id="PTHR22576">
    <property type="entry name" value="MUCOSA ASSOCIATED LYMPHOID TISSUE LYMPHOMA TRANSLOCATION PROTEIN 1/PARACASPASE"/>
    <property type="match status" value="1"/>
</dbReference>
<dbReference type="Pfam" id="PF18703">
    <property type="entry name" value="MALT1_Ig"/>
    <property type="match status" value="1"/>
</dbReference>
<sequence length="667" mass="75712">MTDYLKRSWPSTLKSSTIVMRTEVVILQQPLPVCVPPNHEVTLRVQAKGTGALKYQWFDKQQTEVVGGTEPELTVSLQRSGNYVCRVSDLYCNYQFTEWVKVRILDEAGVSNTWRGEPHVVIHPKSQTIKPGETFTLKCTALGKPAPTYQWYRNGRILTEETKETLKVENAGAEVAGSYLCAVSNILEERWSEAAEIEIAPPDQLPTTTLMATDKVALLIGNLNYSHHPGLMAPTMDVHELANLLQQLDFRVVSLLDLTLEEMQAAIDKFLQLLDRGVYAVFYYAGHGYEHAGRNYLVAIDAPRPYRTENCVCVQRVMRSMQERKAQLNVILLDTCRKWYNQKGPPSEIKPLAPLGNTVYGYATSEDAEAFEVQDGGKSTGIFTKYLNKHVLQPERVTRVLEQVSEDLGKDPLVRGRQVVEIRHTLMEPRALTDPVRTSGHTMELRRRDAYWKQANVLPGRRTLRFHHSGVQVELNFSALFSNVLVVFGTVRNTSAMAQDCTLILESEPNLQDIFSASGRSEEMDSLFVSGGQTPDCTLRLCCLQRLQGSVVIRAKLHYTHAQTKERLTESREVDIDRPLISSCKLNQMKTVDRRQDARGHTLDHMSNIRWSQHHRPHHHQQQNHSRIGRPYTRKAENLLQSSAKSSSMSSNEPEENDENDENEFTM</sequence>
<keyword evidence="1" id="KW-1185">Reference proteome</keyword>
<reference evidence="2" key="1">
    <citation type="submission" date="2025-08" db="UniProtKB">
        <authorList>
            <consortium name="RefSeq"/>
        </authorList>
    </citation>
    <scope>IDENTIFICATION</scope>
    <source>
        <strain evidence="2">Tuebingen</strain>
        <tissue evidence="2">Fibroblasts and whole tissue</tissue>
    </source>
</reference>
<dbReference type="PROSITE" id="PS50835">
    <property type="entry name" value="IG_LIKE"/>
    <property type="match status" value="1"/>
</dbReference>
<evidence type="ECO:0000313" key="1">
    <source>
        <dbReference type="Proteomes" id="UP000000437"/>
    </source>
</evidence>
<dbReference type="InterPro" id="IPR029030">
    <property type="entry name" value="Caspase-like_dom_sf"/>
</dbReference>
<gene>
    <name evidence="2 3" type="primary">malt3</name>
</gene>
<dbReference type="SMART" id="SM00409">
    <property type="entry name" value="IG"/>
    <property type="match status" value="2"/>
</dbReference>